<keyword evidence="1" id="KW-0732">Signal</keyword>
<dbReference type="AlphaFoldDB" id="A0A1A9ZVS1"/>
<sequence length="221" mass="24656">MFGEAVNVALLGIFPLSCLTSCQQAEQFLLLFLCCHRQHLKHDFKFRLESELHKQNTSFAILLRFAAIPYSGLWRSLYSASAKADFEHLNVSFHYSMYNAVDAAENFRYCPVAAEAKSLRQQKKSIRACHAVETPPCGLHPVIFNIIDHNRLTLRNLTMLDGGDYECVVKSSVNEISAKTNVVVEGAPGAPGGGQLVDIGKTKVLMEWIDGANNRRPIRDC</sequence>
<dbReference type="InterPro" id="IPR036179">
    <property type="entry name" value="Ig-like_dom_sf"/>
</dbReference>
<evidence type="ECO:0000313" key="2">
    <source>
        <dbReference type="EnsemblMetazoa" id="GPAI026551-PA"/>
    </source>
</evidence>
<evidence type="ECO:0000313" key="3">
    <source>
        <dbReference type="Proteomes" id="UP000092445"/>
    </source>
</evidence>
<dbReference type="InterPro" id="IPR013783">
    <property type="entry name" value="Ig-like_fold"/>
</dbReference>
<name>A0A1A9ZVS1_GLOPL</name>
<reference evidence="3" key="1">
    <citation type="submission" date="2014-03" db="EMBL/GenBank/DDBJ databases">
        <authorList>
            <person name="Aksoy S."/>
            <person name="Warren W."/>
            <person name="Wilson R.K."/>
        </authorList>
    </citation>
    <scope>NUCLEOTIDE SEQUENCE [LARGE SCALE GENOMIC DNA]</scope>
    <source>
        <strain evidence="3">IAEA</strain>
    </source>
</reference>
<dbReference type="VEuPathDB" id="VectorBase:GPAI026551"/>
<organism evidence="2 3">
    <name type="scientific">Glossina pallidipes</name>
    <name type="common">Tsetse fly</name>
    <dbReference type="NCBI Taxonomy" id="7398"/>
    <lineage>
        <taxon>Eukaryota</taxon>
        <taxon>Metazoa</taxon>
        <taxon>Ecdysozoa</taxon>
        <taxon>Arthropoda</taxon>
        <taxon>Hexapoda</taxon>
        <taxon>Insecta</taxon>
        <taxon>Pterygota</taxon>
        <taxon>Neoptera</taxon>
        <taxon>Endopterygota</taxon>
        <taxon>Diptera</taxon>
        <taxon>Brachycera</taxon>
        <taxon>Muscomorpha</taxon>
        <taxon>Hippoboscoidea</taxon>
        <taxon>Glossinidae</taxon>
        <taxon>Glossina</taxon>
    </lineage>
</organism>
<feature type="signal peptide" evidence="1">
    <location>
        <begin position="1"/>
        <end position="25"/>
    </location>
</feature>
<dbReference type="Proteomes" id="UP000092445">
    <property type="component" value="Unassembled WGS sequence"/>
</dbReference>
<evidence type="ECO:0008006" key="4">
    <source>
        <dbReference type="Google" id="ProtNLM"/>
    </source>
</evidence>
<dbReference type="STRING" id="7398.A0A1A9ZVS1"/>
<protein>
    <recommendedName>
        <fullName evidence="4">Immunoglobulin I-set domain-containing protein</fullName>
    </recommendedName>
</protein>
<proteinExistence type="predicted"/>
<keyword evidence="3" id="KW-1185">Reference proteome</keyword>
<feature type="chain" id="PRO_5008403245" description="Immunoglobulin I-set domain-containing protein" evidence="1">
    <location>
        <begin position="26"/>
        <end position="221"/>
    </location>
</feature>
<reference evidence="2" key="2">
    <citation type="submission" date="2020-05" db="UniProtKB">
        <authorList>
            <consortium name="EnsemblMetazoa"/>
        </authorList>
    </citation>
    <scope>IDENTIFICATION</scope>
    <source>
        <strain evidence="2">IAEA</strain>
    </source>
</reference>
<dbReference type="Gene3D" id="2.60.40.10">
    <property type="entry name" value="Immunoglobulins"/>
    <property type="match status" value="1"/>
</dbReference>
<evidence type="ECO:0000256" key="1">
    <source>
        <dbReference type="SAM" id="SignalP"/>
    </source>
</evidence>
<dbReference type="SUPFAM" id="SSF48726">
    <property type="entry name" value="Immunoglobulin"/>
    <property type="match status" value="1"/>
</dbReference>
<accession>A0A1A9ZVS1</accession>
<dbReference type="EnsemblMetazoa" id="GPAI026551-RA">
    <property type="protein sequence ID" value="GPAI026551-PA"/>
    <property type="gene ID" value="GPAI026551"/>
</dbReference>